<name>A0AAN8MJV9_9TELE</name>
<gene>
    <name evidence="2" type="ORF">J4Q44_G00047920</name>
</gene>
<sequence>MAGHGTQPLRFAGPHLQVPHAPLD</sequence>
<dbReference type="AlphaFoldDB" id="A0AAN8MJV9"/>
<evidence type="ECO:0000313" key="3">
    <source>
        <dbReference type="Proteomes" id="UP001356427"/>
    </source>
</evidence>
<keyword evidence="3" id="KW-1185">Reference proteome</keyword>
<dbReference type="EMBL" id="JAGTTL010000003">
    <property type="protein sequence ID" value="KAK6325450.1"/>
    <property type="molecule type" value="Genomic_DNA"/>
</dbReference>
<organism evidence="2 3">
    <name type="scientific">Coregonus suidteri</name>
    <dbReference type="NCBI Taxonomy" id="861788"/>
    <lineage>
        <taxon>Eukaryota</taxon>
        <taxon>Metazoa</taxon>
        <taxon>Chordata</taxon>
        <taxon>Craniata</taxon>
        <taxon>Vertebrata</taxon>
        <taxon>Euteleostomi</taxon>
        <taxon>Actinopterygii</taxon>
        <taxon>Neopterygii</taxon>
        <taxon>Teleostei</taxon>
        <taxon>Protacanthopterygii</taxon>
        <taxon>Salmoniformes</taxon>
        <taxon>Salmonidae</taxon>
        <taxon>Coregoninae</taxon>
        <taxon>Coregonus</taxon>
    </lineage>
</organism>
<feature type="region of interest" description="Disordered" evidence="1">
    <location>
        <begin position="1"/>
        <end position="24"/>
    </location>
</feature>
<evidence type="ECO:0000313" key="2">
    <source>
        <dbReference type="EMBL" id="KAK6325450.1"/>
    </source>
</evidence>
<dbReference type="Proteomes" id="UP001356427">
    <property type="component" value="Unassembled WGS sequence"/>
</dbReference>
<accession>A0AAN8MJV9</accession>
<comment type="caution">
    <text evidence="2">The sequence shown here is derived from an EMBL/GenBank/DDBJ whole genome shotgun (WGS) entry which is preliminary data.</text>
</comment>
<proteinExistence type="predicted"/>
<protein>
    <submittedName>
        <fullName evidence="2">Uncharacterized protein</fullName>
    </submittedName>
</protein>
<evidence type="ECO:0000256" key="1">
    <source>
        <dbReference type="SAM" id="MobiDB-lite"/>
    </source>
</evidence>
<reference evidence="2 3" key="1">
    <citation type="submission" date="2021-04" db="EMBL/GenBank/DDBJ databases">
        <authorList>
            <person name="De Guttry C."/>
            <person name="Zahm M."/>
            <person name="Klopp C."/>
            <person name="Cabau C."/>
            <person name="Louis A."/>
            <person name="Berthelot C."/>
            <person name="Parey E."/>
            <person name="Roest Crollius H."/>
            <person name="Montfort J."/>
            <person name="Robinson-Rechavi M."/>
            <person name="Bucao C."/>
            <person name="Bouchez O."/>
            <person name="Gislard M."/>
            <person name="Lluch J."/>
            <person name="Milhes M."/>
            <person name="Lampietro C."/>
            <person name="Lopez Roques C."/>
            <person name="Donnadieu C."/>
            <person name="Braasch I."/>
            <person name="Desvignes T."/>
            <person name="Postlethwait J."/>
            <person name="Bobe J."/>
            <person name="Wedekind C."/>
            <person name="Guiguen Y."/>
        </authorList>
    </citation>
    <scope>NUCLEOTIDE SEQUENCE [LARGE SCALE GENOMIC DNA]</scope>
    <source>
        <strain evidence="2">Cs_M1</strain>
        <tissue evidence="2">Blood</tissue>
    </source>
</reference>